<reference evidence="2 3" key="1">
    <citation type="submission" date="2018-06" db="EMBL/GenBank/DDBJ databases">
        <title>Genomic Encyclopedia of Archaeal and Bacterial Type Strains, Phase II (KMG-II): from individual species to whole genera.</title>
        <authorList>
            <person name="Goeker M."/>
        </authorList>
    </citation>
    <scope>NUCLEOTIDE SEQUENCE [LARGE SCALE GENOMIC DNA]</scope>
    <source>
        <strain evidence="2 3">DSM 29821</strain>
    </source>
</reference>
<dbReference type="InterPro" id="IPR050583">
    <property type="entry name" value="Mycobacterial_A85_antigen"/>
</dbReference>
<dbReference type="RefSeq" id="WP_111594278.1">
    <property type="nucleotide sequence ID" value="NZ_QLMA01000008.1"/>
</dbReference>
<feature type="signal peptide" evidence="1">
    <location>
        <begin position="1"/>
        <end position="19"/>
    </location>
</feature>
<dbReference type="SUPFAM" id="SSF53474">
    <property type="entry name" value="alpha/beta-Hydrolases"/>
    <property type="match status" value="1"/>
</dbReference>
<keyword evidence="1" id="KW-0732">Signal</keyword>
<feature type="chain" id="PRO_5016333839" description="Alpha/beta superfamily hydrolase" evidence="1">
    <location>
        <begin position="20"/>
        <end position="273"/>
    </location>
</feature>
<protein>
    <recommendedName>
        <fullName evidence="4">Alpha/beta superfamily hydrolase</fullName>
    </recommendedName>
</protein>
<evidence type="ECO:0000256" key="1">
    <source>
        <dbReference type="SAM" id="SignalP"/>
    </source>
</evidence>
<dbReference type="InterPro" id="IPR000801">
    <property type="entry name" value="Esterase-like"/>
</dbReference>
<evidence type="ECO:0000313" key="2">
    <source>
        <dbReference type="EMBL" id="RAJ76549.1"/>
    </source>
</evidence>
<evidence type="ECO:0000313" key="3">
    <source>
        <dbReference type="Proteomes" id="UP000249819"/>
    </source>
</evidence>
<dbReference type="PANTHER" id="PTHR48098:SF6">
    <property type="entry name" value="FERRI-BACILLIBACTIN ESTERASE BESA"/>
    <property type="match status" value="1"/>
</dbReference>
<dbReference type="AlphaFoldDB" id="A0A327VR48"/>
<accession>A0A327VR48</accession>
<dbReference type="PANTHER" id="PTHR48098">
    <property type="entry name" value="ENTEROCHELIN ESTERASE-RELATED"/>
    <property type="match status" value="1"/>
</dbReference>
<name>A0A327VR48_9BACT</name>
<comment type="caution">
    <text evidence="2">The sequence shown here is derived from an EMBL/GenBank/DDBJ whole genome shotgun (WGS) entry which is preliminary data.</text>
</comment>
<proteinExistence type="predicted"/>
<dbReference type="OrthoDB" id="9784036at2"/>
<dbReference type="EMBL" id="QLMA01000008">
    <property type="protein sequence ID" value="RAJ76549.1"/>
    <property type="molecule type" value="Genomic_DNA"/>
</dbReference>
<organism evidence="2 3">
    <name type="scientific">Chitinophaga dinghuensis</name>
    <dbReference type="NCBI Taxonomy" id="1539050"/>
    <lineage>
        <taxon>Bacteria</taxon>
        <taxon>Pseudomonadati</taxon>
        <taxon>Bacteroidota</taxon>
        <taxon>Chitinophagia</taxon>
        <taxon>Chitinophagales</taxon>
        <taxon>Chitinophagaceae</taxon>
        <taxon>Chitinophaga</taxon>
    </lineage>
</organism>
<dbReference type="Gene3D" id="3.40.50.1820">
    <property type="entry name" value="alpha/beta hydrolase"/>
    <property type="match status" value="1"/>
</dbReference>
<keyword evidence="3" id="KW-1185">Reference proteome</keyword>
<dbReference type="InterPro" id="IPR029058">
    <property type="entry name" value="AB_hydrolase_fold"/>
</dbReference>
<gene>
    <name evidence="2" type="ORF">CLV59_10868</name>
</gene>
<evidence type="ECO:0008006" key="4">
    <source>
        <dbReference type="Google" id="ProtNLM"/>
    </source>
</evidence>
<dbReference type="Proteomes" id="UP000249819">
    <property type="component" value="Unassembled WGS sequence"/>
</dbReference>
<dbReference type="Pfam" id="PF00756">
    <property type="entry name" value="Esterase"/>
    <property type="match status" value="1"/>
</dbReference>
<sequence>MRKIILSAVLLCGSIFSQAQTVKPLQIGNIVTLHSAFLREDRDINIWLPAGYQPDSISYPVIYLLDGGMQEDFHHISGLVQFLTMTNQLPASIVVGICNKDRKHDFTFPTTNAKDKKAYPTTGGSAPFISFLQQELIPYIKQHYAVSTQRTVVGQSLGGLLATEILTRTPDMFNNYVIVSPSLWWDDESLLKKVTPAISNYKGQPLRICISVGKEGKVMEEDARNLYQTIQAAGNNRITVGFTPLEAENHLTILHNAAYKSLSWLADSTHATK</sequence>